<name>A0A1G6ABB3_9BACT</name>
<sequence length="234" mass="25784">MKRIFVPTQSSGDWQRLLGKPKIHWKKGRSAMSAAACWEAAEPNLPADIRAALESANDPALAGLELLVAIPEWEVALPGGGTASQTDVMAITRNAQGLVILGVEAKVDETFGPTLKEKKAQASKGQLDRIAFLERELGRDEPFPGRVRYQLLHRTVSALLTARAFHAPVAVMLVHSFCPKSRWRADFSAFCDALKCQPLSTDLFETPRMDSTRLILGWCCGRVENLTAEWPSFL</sequence>
<dbReference type="Pfam" id="PF22187">
    <property type="entry name" value="DUF6946"/>
    <property type="match status" value="1"/>
</dbReference>
<dbReference type="RefSeq" id="WP_092116492.1">
    <property type="nucleotide sequence ID" value="NZ_FMXO01000001.1"/>
</dbReference>
<organism evidence="2 3">
    <name type="scientific">Desulfonatronum thiosulfatophilum</name>
    <dbReference type="NCBI Taxonomy" id="617002"/>
    <lineage>
        <taxon>Bacteria</taxon>
        <taxon>Pseudomonadati</taxon>
        <taxon>Thermodesulfobacteriota</taxon>
        <taxon>Desulfovibrionia</taxon>
        <taxon>Desulfovibrionales</taxon>
        <taxon>Desulfonatronaceae</taxon>
        <taxon>Desulfonatronum</taxon>
    </lineage>
</organism>
<accession>A0A1G6ABB3</accession>
<feature type="domain" description="DUF6946" evidence="1">
    <location>
        <begin position="7"/>
        <end position="222"/>
    </location>
</feature>
<dbReference type="Proteomes" id="UP000198771">
    <property type="component" value="Unassembled WGS sequence"/>
</dbReference>
<reference evidence="2 3" key="1">
    <citation type="submission" date="2016-10" db="EMBL/GenBank/DDBJ databases">
        <authorList>
            <person name="de Groot N.N."/>
        </authorList>
    </citation>
    <scope>NUCLEOTIDE SEQUENCE [LARGE SCALE GENOMIC DNA]</scope>
    <source>
        <strain evidence="2 3">ASO4-2</strain>
    </source>
</reference>
<dbReference type="EMBL" id="FMXO01000001">
    <property type="protein sequence ID" value="SDB05691.1"/>
    <property type="molecule type" value="Genomic_DNA"/>
</dbReference>
<evidence type="ECO:0000313" key="3">
    <source>
        <dbReference type="Proteomes" id="UP000198771"/>
    </source>
</evidence>
<dbReference type="InterPro" id="IPR054024">
    <property type="entry name" value="DUF6946"/>
</dbReference>
<gene>
    <name evidence="2" type="ORF">SAMN05660653_00306</name>
</gene>
<protein>
    <recommendedName>
        <fullName evidence="1">DUF6946 domain-containing protein</fullName>
    </recommendedName>
</protein>
<dbReference type="STRING" id="617002.SAMN05660653_00306"/>
<evidence type="ECO:0000313" key="2">
    <source>
        <dbReference type="EMBL" id="SDB05691.1"/>
    </source>
</evidence>
<proteinExistence type="predicted"/>
<keyword evidence="3" id="KW-1185">Reference proteome</keyword>
<evidence type="ECO:0000259" key="1">
    <source>
        <dbReference type="Pfam" id="PF22187"/>
    </source>
</evidence>
<dbReference type="AlphaFoldDB" id="A0A1G6ABB3"/>